<dbReference type="OrthoDB" id="9918580at2"/>
<organism evidence="1 2">
    <name type="scientific">Enterococcus florum</name>
    <dbReference type="NCBI Taxonomy" id="2480627"/>
    <lineage>
        <taxon>Bacteria</taxon>
        <taxon>Bacillati</taxon>
        <taxon>Bacillota</taxon>
        <taxon>Bacilli</taxon>
        <taxon>Lactobacillales</taxon>
        <taxon>Enterococcaceae</taxon>
        <taxon>Enterococcus</taxon>
    </lineage>
</organism>
<comment type="caution">
    <text evidence="1">The sequence shown here is derived from an EMBL/GenBank/DDBJ whole genome shotgun (WGS) entry which is preliminary data.</text>
</comment>
<dbReference type="AlphaFoldDB" id="A0A4P5P732"/>
<dbReference type="RefSeq" id="WP_146622046.1">
    <property type="nucleotide sequence ID" value="NZ_BJCC01000012.1"/>
</dbReference>
<protein>
    <submittedName>
        <fullName evidence="1">Uncharacterized protein</fullName>
    </submittedName>
</protein>
<dbReference type="Proteomes" id="UP000290567">
    <property type="component" value="Unassembled WGS sequence"/>
</dbReference>
<proteinExistence type="predicted"/>
<keyword evidence="2" id="KW-1185">Reference proteome</keyword>
<name>A0A4P5P732_9ENTE</name>
<sequence>MIKNENITKKPNQAHKEYGSFELKIGNKSYQVNSYVKKEGYQKLANSLLALVIQEAKKQEQNNE</sequence>
<evidence type="ECO:0000313" key="2">
    <source>
        <dbReference type="Proteomes" id="UP000290567"/>
    </source>
</evidence>
<reference evidence="2" key="1">
    <citation type="submission" date="2019-02" db="EMBL/GenBank/DDBJ databases">
        <title>Draft genome sequence of Enterococcus sp. Gos25-1.</title>
        <authorList>
            <person name="Tanaka N."/>
            <person name="Shiwa Y."/>
            <person name="Fujita N."/>
        </authorList>
    </citation>
    <scope>NUCLEOTIDE SEQUENCE [LARGE SCALE GENOMIC DNA]</scope>
    <source>
        <strain evidence="2">Gos25-1</strain>
    </source>
</reference>
<accession>A0A4P5P732</accession>
<dbReference type="EMBL" id="BJCC01000012">
    <property type="protein sequence ID" value="GCF93590.1"/>
    <property type="molecule type" value="Genomic_DNA"/>
</dbReference>
<gene>
    <name evidence="1" type="ORF">NRIC_14810</name>
</gene>
<evidence type="ECO:0000313" key="1">
    <source>
        <dbReference type="EMBL" id="GCF93590.1"/>
    </source>
</evidence>